<sequence length="333" mass="36420">MASPAPPQAIVNAAIDWAVKLQLGTPSAETRAAFDVWLADNALHAVAWDRVQAMFGAMSGMRGGVAVDVLRKLDDERSQRRDRRRSALRRIAALGVISPLAFWIAYEYSPWQRVLADHSTRLGELRSVRLADGTVVDLNSDTAISFSQSNGRRLLTLWRGEIYVRTGHETGAALGPFFVRIPYGLAQALGTRFTVRIEQASSSLFVDEGAIRLLPANGRSLVLSAGQSGWLSDAGAGRSPRPPIDPMGWMDGVISSRSVRLADLLAEVARYRSGRIVCDSRIADRRVSGTFHVGDTDGVLRFLARTQSLQITYYTPLWVHVGPRADGRGGVRQ</sequence>
<feature type="transmembrane region" description="Helical" evidence="1">
    <location>
        <begin position="87"/>
        <end position="106"/>
    </location>
</feature>
<feature type="domain" description="FecR N-terminal" evidence="3">
    <location>
        <begin position="13"/>
        <end position="54"/>
    </location>
</feature>
<dbReference type="InterPro" id="IPR012373">
    <property type="entry name" value="Ferrdict_sens_TM"/>
</dbReference>
<dbReference type="GO" id="GO:0016989">
    <property type="term" value="F:sigma factor antagonist activity"/>
    <property type="evidence" value="ECO:0007669"/>
    <property type="project" value="TreeGrafter"/>
</dbReference>
<protein>
    <submittedName>
        <fullName evidence="4">Iron dicitrate transport regulator FecR</fullName>
    </submittedName>
</protein>
<evidence type="ECO:0000313" key="5">
    <source>
        <dbReference type="Proteomes" id="UP000214603"/>
    </source>
</evidence>
<evidence type="ECO:0000313" key="4">
    <source>
        <dbReference type="EMBL" id="OWT55658.1"/>
    </source>
</evidence>
<proteinExistence type="predicted"/>
<evidence type="ECO:0000259" key="2">
    <source>
        <dbReference type="Pfam" id="PF04773"/>
    </source>
</evidence>
<keyword evidence="1" id="KW-1133">Transmembrane helix</keyword>
<comment type="caution">
    <text evidence="4">The sequence shown here is derived from an EMBL/GenBank/DDBJ whole genome shotgun (WGS) entry which is preliminary data.</text>
</comment>
<dbReference type="Proteomes" id="UP000214603">
    <property type="component" value="Unassembled WGS sequence"/>
</dbReference>
<dbReference type="OrthoDB" id="1100567at2"/>
<dbReference type="Pfam" id="PF04773">
    <property type="entry name" value="FecR"/>
    <property type="match status" value="1"/>
</dbReference>
<gene>
    <name evidence="4" type="ORF">CEY11_20240</name>
</gene>
<evidence type="ECO:0000256" key="1">
    <source>
        <dbReference type="SAM" id="Phobius"/>
    </source>
</evidence>
<keyword evidence="1" id="KW-0472">Membrane</keyword>
<dbReference type="InterPro" id="IPR032623">
    <property type="entry name" value="FecR_N"/>
</dbReference>
<reference evidence="5" key="1">
    <citation type="submission" date="2017-06" db="EMBL/GenBank/DDBJ databases">
        <title>Herbaspirillum phytohormonus sp. nov., isolated from the root nodule of Robinia pseudoacacia in lead-zinc mine.</title>
        <authorList>
            <person name="Fan M."/>
            <person name="Lin Y."/>
        </authorList>
    </citation>
    <scope>NUCLEOTIDE SEQUENCE [LARGE SCALE GENOMIC DNA]</scope>
    <source>
        <strain evidence="5">SC-089</strain>
    </source>
</reference>
<feature type="domain" description="FecR protein" evidence="2">
    <location>
        <begin position="117"/>
        <end position="211"/>
    </location>
</feature>
<keyword evidence="1" id="KW-0812">Transmembrane</keyword>
<dbReference type="PANTHER" id="PTHR30273">
    <property type="entry name" value="PERIPLASMIC SIGNAL SENSOR AND SIGMA FACTOR ACTIVATOR FECR-RELATED"/>
    <property type="match status" value="1"/>
</dbReference>
<name>A0A225M2W4_9BURK</name>
<dbReference type="AlphaFoldDB" id="A0A225M2W4"/>
<dbReference type="EMBL" id="NJIH01000012">
    <property type="protein sequence ID" value="OWT55658.1"/>
    <property type="molecule type" value="Genomic_DNA"/>
</dbReference>
<dbReference type="InterPro" id="IPR006860">
    <property type="entry name" value="FecR"/>
</dbReference>
<dbReference type="PANTHER" id="PTHR30273:SF2">
    <property type="entry name" value="PROTEIN FECR"/>
    <property type="match status" value="1"/>
</dbReference>
<dbReference type="PIRSF" id="PIRSF018266">
    <property type="entry name" value="FecR"/>
    <property type="match status" value="1"/>
</dbReference>
<evidence type="ECO:0000259" key="3">
    <source>
        <dbReference type="Pfam" id="PF16220"/>
    </source>
</evidence>
<dbReference type="RefSeq" id="WP_088605232.1">
    <property type="nucleotide sequence ID" value="NZ_NJIH01000012.1"/>
</dbReference>
<dbReference type="Pfam" id="PF16220">
    <property type="entry name" value="DUF4880"/>
    <property type="match status" value="1"/>
</dbReference>
<keyword evidence="5" id="KW-1185">Reference proteome</keyword>
<accession>A0A225M2W4</accession>
<dbReference type="Gene3D" id="2.60.120.1440">
    <property type="match status" value="1"/>
</dbReference>
<organism evidence="4 5">
    <name type="scientific">Candidimonas nitroreducens</name>
    <dbReference type="NCBI Taxonomy" id="683354"/>
    <lineage>
        <taxon>Bacteria</taxon>
        <taxon>Pseudomonadati</taxon>
        <taxon>Pseudomonadota</taxon>
        <taxon>Betaproteobacteria</taxon>
        <taxon>Burkholderiales</taxon>
        <taxon>Alcaligenaceae</taxon>
        <taxon>Candidimonas</taxon>
    </lineage>
</organism>